<dbReference type="Proteomes" id="UP000192940">
    <property type="component" value="Chromosome I"/>
</dbReference>
<dbReference type="EMBL" id="LT840184">
    <property type="protein sequence ID" value="SMF76085.1"/>
    <property type="molecule type" value="Genomic_DNA"/>
</dbReference>
<dbReference type="RefSeq" id="WP_208918237.1">
    <property type="nucleotide sequence ID" value="NZ_LT840184.1"/>
</dbReference>
<sequence length="157" mass="18015">MKYVVWPEEKRGRSKPAEESSVSQDELFIRKLVDATLLSGQLFVHLSHESDDQSGEFIYVTSFNPEEVETYGNAIESAVKSSSVGFSRIEYLLWDGTAFQTPDRLFPAPTFKRDIAAYLLNHYLVFSSLTYEILFSIYDPTHDRVLLFLKEADSDEQ</sequence>
<gene>
    <name evidence="1" type="ORF">SAMN05661091_1276</name>
</gene>
<proteinExistence type="predicted"/>
<dbReference type="STRING" id="1313296.SAMN05661091_1276"/>
<name>A0A1X7GX62_9BACL</name>
<organism evidence="1 2">
    <name type="scientific">Paenibacillus uliginis N3/975</name>
    <dbReference type="NCBI Taxonomy" id="1313296"/>
    <lineage>
        <taxon>Bacteria</taxon>
        <taxon>Bacillati</taxon>
        <taxon>Bacillota</taxon>
        <taxon>Bacilli</taxon>
        <taxon>Bacillales</taxon>
        <taxon>Paenibacillaceae</taxon>
        <taxon>Paenibacillus</taxon>
    </lineage>
</organism>
<protein>
    <submittedName>
        <fullName evidence="1">Uncharacterized protein</fullName>
    </submittedName>
</protein>
<dbReference type="AlphaFoldDB" id="A0A1X7GX62"/>
<keyword evidence="2" id="KW-1185">Reference proteome</keyword>
<reference evidence="1 2" key="1">
    <citation type="submission" date="2017-04" db="EMBL/GenBank/DDBJ databases">
        <authorList>
            <person name="Afonso C.L."/>
            <person name="Miller P.J."/>
            <person name="Scott M.A."/>
            <person name="Spackman E."/>
            <person name="Goraichik I."/>
            <person name="Dimitrov K.M."/>
            <person name="Suarez D.L."/>
            <person name="Swayne D.E."/>
        </authorList>
    </citation>
    <scope>NUCLEOTIDE SEQUENCE [LARGE SCALE GENOMIC DNA]</scope>
    <source>
        <strain evidence="1 2">N3/975</strain>
    </source>
</reference>
<evidence type="ECO:0000313" key="2">
    <source>
        <dbReference type="Proteomes" id="UP000192940"/>
    </source>
</evidence>
<evidence type="ECO:0000313" key="1">
    <source>
        <dbReference type="EMBL" id="SMF76085.1"/>
    </source>
</evidence>
<accession>A0A1X7GX62</accession>